<evidence type="ECO:0000313" key="5">
    <source>
        <dbReference type="EMBL" id="KIW53776.1"/>
    </source>
</evidence>
<keyword evidence="6" id="KW-1185">Reference proteome</keyword>
<dbReference type="Proteomes" id="UP000054342">
    <property type="component" value="Unassembled WGS sequence"/>
</dbReference>
<evidence type="ECO:0000256" key="3">
    <source>
        <dbReference type="ARBA" id="ARBA00023002"/>
    </source>
</evidence>
<dbReference type="Gene3D" id="3.40.50.720">
    <property type="entry name" value="NAD(P)-binding Rossmann-like Domain"/>
    <property type="match status" value="1"/>
</dbReference>
<dbReference type="GO" id="GO:0050664">
    <property type="term" value="F:oxidoreductase activity, acting on NAD(P)H, oxygen as acceptor"/>
    <property type="evidence" value="ECO:0007669"/>
    <property type="project" value="TreeGrafter"/>
</dbReference>
<dbReference type="InterPro" id="IPR002347">
    <property type="entry name" value="SDR_fam"/>
</dbReference>
<dbReference type="Pfam" id="PF00106">
    <property type="entry name" value="adh_short"/>
    <property type="match status" value="1"/>
</dbReference>
<accession>A0A0D2BML8</accession>
<dbReference type="PANTHER" id="PTHR43008:SF4">
    <property type="entry name" value="CHAIN DEHYDROGENASE, PUTATIVE (AFU_ORTHOLOGUE AFUA_4G08710)-RELATED"/>
    <property type="match status" value="1"/>
</dbReference>
<evidence type="ECO:0000256" key="2">
    <source>
        <dbReference type="ARBA" id="ARBA00022857"/>
    </source>
</evidence>
<dbReference type="FunFam" id="3.40.50.720:FF:000084">
    <property type="entry name" value="Short-chain dehydrogenase reductase"/>
    <property type="match status" value="1"/>
</dbReference>
<dbReference type="PRINTS" id="PR00080">
    <property type="entry name" value="SDRFAMILY"/>
</dbReference>
<comment type="similarity">
    <text evidence="1 4">Belongs to the short-chain dehydrogenases/reductases (SDR) family.</text>
</comment>
<dbReference type="HOGENOM" id="CLU_010194_1_1_1"/>
<dbReference type="PANTHER" id="PTHR43008">
    <property type="entry name" value="BENZIL REDUCTASE"/>
    <property type="match status" value="1"/>
</dbReference>
<evidence type="ECO:0000256" key="1">
    <source>
        <dbReference type="ARBA" id="ARBA00006484"/>
    </source>
</evidence>
<dbReference type="GO" id="GO:0016616">
    <property type="term" value="F:oxidoreductase activity, acting on the CH-OH group of donors, NAD or NADP as acceptor"/>
    <property type="evidence" value="ECO:0007669"/>
    <property type="project" value="UniProtKB-ARBA"/>
</dbReference>
<dbReference type="STRING" id="348802.A0A0D2BML8"/>
<sequence>MDMFSLKGQTAVITGAARGLGLAFAEVLGSAQCNIAVLDVLPEPSPALFELRDKHNIKVEYYRVDITSRSNVEDTIAKIEKEFPSIDINVNAAGIVKDEPFLTTSESNIERTFAVNFTGSFLVAQACANSMVRRLTKNSSDGKTPQVDPSQDGGNIVFIGSISTHIASTAQNISAYVASKAAVRGLVAPLSMELAPYGIRVNSLSPGYMMTDMMRGLQSQQPDLVKQFEKETMYGRIGNPEEVKGTLLYLCSRKASGWVTGQDLLVDGGASSWKHPAVLQ</sequence>
<keyword evidence="3" id="KW-0560">Oxidoreductase</keyword>
<evidence type="ECO:0000313" key="6">
    <source>
        <dbReference type="Proteomes" id="UP000054342"/>
    </source>
</evidence>
<dbReference type="RefSeq" id="XP_013314360.1">
    <property type="nucleotide sequence ID" value="XM_013458906.1"/>
</dbReference>
<dbReference type="SUPFAM" id="SSF51735">
    <property type="entry name" value="NAD(P)-binding Rossmann-fold domains"/>
    <property type="match status" value="1"/>
</dbReference>
<organism evidence="5 6">
    <name type="scientific">Exophiala xenobiotica</name>
    <dbReference type="NCBI Taxonomy" id="348802"/>
    <lineage>
        <taxon>Eukaryota</taxon>
        <taxon>Fungi</taxon>
        <taxon>Dikarya</taxon>
        <taxon>Ascomycota</taxon>
        <taxon>Pezizomycotina</taxon>
        <taxon>Eurotiomycetes</taxon>
        <taxon>Chaetothyriomycetidae</taxon>
        <taxon>Chaetothyriales</taxon>
        <taxon>Herpotrichiellaceae</taxon>
        <taxon>Exophiala</taxon>
    </lineage>
</organism>
<reference evidence="5 6" key="1">
    <citation type="submission" date="2015-01" db="EMBL/GenBank/DDBJ databases">
        <title>The Genome Sequence of Exophiala xenobiotica CBS118157.</title>
        <authorList>
            <consortium name="The Broad Institute Genomics Platform"/>
            <person name="Cuomo C."/>
            <person name="de Hoog S."/>
            <person name="Gorbushina A."/>
            <person name="Stielow B."/>
            <person name="Teixiera M."/>
            <person name="Abouelleil A."/>
            <person name="Chapman S.B."/>
            <person name="Priest M."/>
            <person name="Young S.K."/>
            <person name="Wortman J."/>
            <person name="Nusbaum C."/>
            <person name="Birren B."/>
        </authorList>
    </citation>
    <scope>NUCLEOTIDE SEQUENCE [LARGE SCALE GENOMIC DNA]</scope>
    <source>
        <strain evidence="5 6">CBS 118157</strain>
    </source>
</reference>
<dbReference type="EMBL" id="KN847320">
    <property type="protein sequence ID" value="KIW53776.1"/>
    <property type="molecule type" value="Genomic_DNA"/>
</dbReference>
<name>A0A0D2BML8_9EURO</name>
<dbReference type="InterPro" id="IPR036291">
    <property type="entry name" value="NAD(P)-bd_dom_sf"/>
</dbReference>
<dbReference type="InterPro" id="IPR020904">
    <property type="entry name" value="Sc_DH/Rdtase_CS"/>
</dbReference>
<gene>
    <name evidence="5" type="ORF">PV05_06189</name>
</gene>
<dbReference type="GeneID" id="25328097"/>
<dbReference type="PROSITE" id="PS00061">
    <property type="entry name" value="ADH_SHORT"/>
    <property type="match status" value="1"/>
</dbReference>
<dbReference type="AlphaFoldDB" id="A0A0D2BML8"/>
<dbReference type="OrthoDB" id="5325318at2759"/>
<protein>
    <submittedName>
        <fullName evidence="5">Uncharacterized protein</fullName>
    </submittedName>
</protein>
<proteinExistence type="inferred from homology"/>
<dbReference type="PRINTS" id="PR00081">
    <property type="entry name" value="GDHRDH"/>
</dbReference>
<evidence type="ECO:0000256" key="4">
    <source>
        <dbReference type="RuleBase" id="RU000363"/>
    </source>
</evidence>
<keyword evidence="2" id="KW-0521">NADP</keyword>